<reference evidence="14" key="1">
    <citation type="submission" date="2014-12" db="EMBL/GenBank/DDBJ databases">
        <title>Insight into the proteome of Arion vulgaris.</title>
        <authorList>
            <person name="Aradska J."/>
            <person name="Bulat T."/>
            <person name="Smidak R."/>
            <person name="Sarate P."/>
            <person name="Gangsoo J."/>
            <person name="Sialana F."/>
            <person name="Bilban M."/>
            <person name="Lubec G."/>
        </authorList>
    </citation>
    <scope>NUCLEOTIDE SEQUENCE</scope>
    <source>
        <tissue evidence="14">Skin</tissue>
    </source>
</reference>
<dbReference type="InterPro" id="IPR053716">
    <property type="entry name" value="Flag_assembly_chemotaxis_eff"/>
</dbReference>
<evidence type="ECO:0000256" key="1">
    <source>
        <dbReference type="ARBA" id="ARBA00007804"/>
    </source>
</evidence>
<dbReference type="GO" id="GO:0008017">
    <property type="term" value="F:microtubule binding"/>
    <property type="evidence" value="ECO:0007669"/>
    <property type="project" value="TreeGrafter"/>
</dbReference>
<keyword evidence="8 12" id="KW-0539">Nucleus</keyword>
<keyword evidence="10 12" id="KW-0137">Centromere</keyword>
<sequence length="136" mass="15860">ELQVVSDSLSSLDDQKTAEEIEKQQQQLLTLDKKIDEATNEICRLQIRVKEAENQLTDAREELNNINRAHPRARYSVNLYREVSKISWHIGPAPSEVKGFIRGKSSVKTFCFDELKQSRYFISNSLWEMGEEEDIW</sequence>
<dbReference type="PANTHER" id="PTHR22142:SF2">
    <property type="entry name" value="KINETOCHORE PROTEIN SPC24"/>
    <property type="match status" value="1"/>
</dbReference>
<dbReference type="GO" id="GO:0007059">
    <property type="term" value="P:chromosome segregation"/>
    <property type="evidence" value="ECO:0007669"/>
    <property type="project" value="TreeGrafter"/>
</dbReference>
<evidence type="ECO:0000256" key="2">
    <source>
        <dbReference type="ARBA" id="ARBA00013690"/>
    </source>
</evidence>
<proteinExistence type="inferred from homology"/>
<comment type="similarity">
    <text evidence="1 12">Belongs to the SPC24 family.</text>
</comment>
<dbReference type="Pfam" id="PF08286">
    <property type="entry name" value="Spc24"/>
    <property type="match status" value="1"/>
</dbReference>
<dbReference type="Gene3D" id="1.10.287.1700">
    <property type="match status" value="1"/>
</dbReference>
<feature type="coiled-coil region" evidence="13">
    <location>
        <begin position="21"/>
        <end position="69"/>
    </location>
</feature>
<keyword evidence="3 12" id="KW-0158">Chromosome</keyword>
<evidence type="ECO:0000313" key="14">
    <source>
        <dbReference type="EMBL" id="CEK58840.1"/>
    </source>
</evidence>
<dbReference type="PANTHER" id="PTHR22142">
    <property type="match status" value="1"/>
</dbReference>
<keyword evidence="4 12" id="KW-0132">Cell division</keyword>
<dbReference type="GO" id="GO:0051301">
    <property type="term" value="P:cell division"/>
    <property type="evidence" value="ECO:0007669"/>
    <property type="project" value="UniProtKB-UniRule"/>
</dbReference>
<evidence type="ECO:0000256" key="5">
    <source>
        <dbReference type="ARBA" id="ARBA00022776"/>
    </source>
</evidence>
<comment type="subunit">
    <text evidence="12">Component of the NDC80 complex.</text>
</comment>
<gene>
    <name evidence="14" type="primary">ORF34361</name>
</gene>
<keyword evidence="7 13" id="KW-0175">Coiled coil</keyword>
<evidence type="ECO:0000256" key="4">
    <source>
        <dbReference type="ARBA" id="ARBA00022618"/>
    </source>
</evidence>
<evidence type="ECO:0000256" key="7">
    <source>
        <dbReference type="ARBA" id="ARBA00023054"/>
    </source>
</evidence>
<evidence type="ECO:0000256" key="10">
    <source>
        <dbReference type="ARBA" id="ARBA00023328"/>
    </source>
</evidence>
<comment type="function">
    <text evidence="11">Acts as a component of the essential kinetochore-associated NDC80 complex, which is required for chromosome segregation and spindle checkpoint activity. Required for kinetochore integrity and the organization of stable microtubule binding sites in the outer plate of the kinetochore. The NDC80 complex synergistically enhances the affinity of the SKA1 complex for microtubules and may allow the NDC80 complex to track depolymerizing microtubules.</text>
</comment>
<evidence type="ECO:0000256" key="8">
    <source>
        <dbReference type="ARBA" id="ARBA00023242"/>
    </source>
</evidence>
<accession>A0A0B6YTK9</accession>
<dbReference type="InterPro" id="IPR013252">
    <property type="entry name" value="Ndc80_Spc24"/>
</dbReference>
<feature type="non-terminal residue" evidence="14">
    <location>
        <position position="1"/>
    </location>
</feature>
<evidence type="ECO:0000256" key="12">
    <source>
        <dbReference type="RuleBase" id="RU368011"/>
    </source>
</evidence>
<keyword evidence="5 12" id="KW-0498">Mitosis</keyword>
<dbReference type="GO" id="GO:0031262">
    <property type="term" value="C:Ndc80 complex"/>
    <property type="evidence" value="ECO:0007669"/>
    <property type="project" value="TreeGrafter"/>
</dbReference>
<dbReference type="Gene3D" id="3.30.160.570">
    <property type="entry name" value="Ncd80 complex, Spc24 subunit"/>
    <property type="match status" value="1"/>
</dbReference>
<evidence type="ECO:0000256" key="9">
    <source>
        <dbReference type="ARBA" id="ARBA00023306"/>
    </source>
</evidence>
<evidence type="ECO:0000256" key="3">
    <source>
        <dbReference type="ARBA" id="ARBA00022454"/>
    </source>
</evidence>
<evidence type="ECO:0000256" key="6">
    <source>
        <dbReference type="ARBA" id="ARBA00022838"/>
    </source>
</evidence>
<evidence type="ECO:0000256" key="11">
    <source>
        <dbReference type="ARBA" id="ARBA00045419"/>
    </source>
</evidence>
<protein>
    <recommendedName>
        <fullName evidence="2 12">Kinetochore protein Spc24</fullName>
    </recommendedName>
</protein>
<name>A0A0B6YTK9_9EUPU</name>
<evidence type="ECO:0000256" key="13">
    <source>
        <dbReference type="SAM" id="Coils"/>
    </source>
</evidence>
<keyword evidence="9 12" id="KW-0131">Cell cycle</keyword>
<comment type="subcellular location">
    <subcellularLocation>
        <location evidence="12">Nucleus</location>
    </subcellularLocation>
    <subcellularLocation>
        <location evidence="12">Chromosome</location>
        <location evidence="12">Centromere</location>
        <location evidence="12">Kinetochore</location>
    </subcellularLocation>
</comment>
<keyword evidence="6 12" id="KW-0995">Kinetochore</keyword>
<dbReference type="EMBL" id="HACG01011975">
    <property type="protein sequence ID" value="CEK58840.1"/>
    <property type="molecule type" value="Transcribed_RNA"/>
</dbReference>
<dbReference type="AlphaFoldDB" id="A0A0B6YTK9"/>
<dbReference type="GO" id="GO:0005634">
    <property type="term" value="C:nucleus"/>
    <property type="evidence" value="ECO:0007669"/>
    <property type="project" value="UniProtKB-SubCell"/>
</dbReference>
<organism evidence="14">
    <name type="scientific">Arion vulgaris</name>
    <dbReference type="NCBI Taxonomy" id="1028688"/>
    <lineage>
        <taxon>Eukaryota</taxon>
        <taxon>Metazoa</taxon>
        <taxon>Spiralia</taxon>
        <taxon>Lophotrochozoa</taxon>
        <taxon>Mollusca</taxon>
        <taxon>Gastropoda</taxon>
        <taxon>Heterobranchia</taxon>
        <taxon>Euthyneura</taxon>
        <taxon>Panpulmonata</taxon>
        <taxon>Eupulmonata</taxon>
        <taxon>Stylommatophora</taxon>
        <taxon>Helicina</taxon>
        <taxon>Arionoidea</taxon>
        <taxon>Arionidae</taxon>
        <taxon>Arion</taxon>
    </lineage>
</organism>